<evidence type="ECO:0000313" key="3">
    <source>
        <dbReference type="EMBL" id="KAG7371431.1"/>
    </source>
</evidence>
<evidence type="ECO:0000313" key="4">
    <source>
        <dbReference type="Proteomes" id="UP000693970"/>
    </source>
</evidence>
<sequence>MDGPRRLLLPKYPTAYTIRSISIPGMFSPWTLTVLQQQQYQYQYQLQYNLKQQPQQPQHHNHHQRLQLRFFDSRKARRRKKGKDPFKVLSMPHGSLYKDVKRKFLKIAMTNHPDTHSEDLTEEERDKMRDIFIEARIAFEALTEDTDGTAMLLSEKEKEDAMHNFDSWFKSETGLNTPFQFDMDPETMKEVAKMTEAIGGDSGLDRDGGMWALARMVTSAVKTGGDAASILRLESGDVKGNNNRNNNVNGGELRRRRKR</sequence>
<reference evidence="3" key="1">
    <citation type="journal article" date="2021" name="Sci. Rep.">
        <title>Diploid genomic architecture of Nitzschia inconspicua, an elite biomass production diatom.</title>
        <authorList>
            <person name="Oliver A."/>
            <person name="Podell S."/>
            <person name="Pinowska A."/>
            <person name="Traller J.C."/>
            <person name="Smith S.R."/>
            <person name="McClure R."/>
            <person name="Beliaev A."/>
            <person name="Bohutskyi P."/>
            <person name="Hill E.A."/>
            <person name="Rabines A."/>
            <person name="Zheng H."/>
            <person name="Allen L.Z."/>
            <person name="Kuo A."/>
            <person name="Grigoriev I.V."/>
            <person name="Allen A.E."/>
            <person name="Hazlebeck D."/>
            <person name="Allen E.E."/>
        </authorList>
    </citation>
    <scope>NUCLEOTIDE SEQUENCE</scope>
    <source>
        <strain evidence="3">Hildebrandi</strain>
    </source>
</reference>
<gene>
    <name evidence="3" type="ORF">IV203_020001</name>
</gene>
<dbReference type="SMART" id="SM00271">
    <property type="entry name" value="DnaJ"/>
    <property type="match status" value="1"/>
</dbReference>
<feature type="region of interest" description="Disordered" evidence="1">
    <location>
        <begin position="236"/>
        <end position="259"/>
    </location>
</feature>
<dbReference type="PROSITE" id="PS50076">
    <property type="entry name" value="DNAJ_2"/>
    <property type="match status" value="1"/>
</dbReference>
<evidence type="ECO:0000259" key="2">
    <source>
        <dbReference type="PROSITE" id="PS50076"/>
    </source>
</evidence>
<feature type="compositionally biased region" description="Low complexity" evidence="1">
    <location>
        <begin position="240"/>
        <end position="251"/>
    </location>
</feature>
<keyword evidence="4" id="KW-1185">Reference proteome</keyword>
<accession>A0A9K3M3L8</accession>
<feature type="region of interest" description="Disordered" evidence="1">
    <location>
        <begin position="51"/>
        <end position="85"/>
    </location>
</feature>
<dbReference type="AlphaFoldDB" id="A0A9K3M3L8"/>
<evidence type="ECO:0000256" key="1">
    <source>
        <dbReference type="SAM" id="MobiDB-lite"/>
    </source>
</evidence>
<dbReference type="OrthoDB" id="43589at2759"/>
<feature type="domain" description="J" evidence="2">
    <location>
        <begin position="84"/>
        <end position="163"/>
    </location>
</feature>
<dbReference type="EMBL" id="JAGRRH010000004">
    <property type="protein sequence ID" value="KAG7371431.1"/>
    <property type="molecule type" value="Genomic_DNA"/>
</dbReference>
<protein>
    <recommendedName>
        <fullName evidence="2">J domain-containing protein</fullName>
    </recommendedName>
</protein>
<reference evidence="3" key="2">
    <citation type="submission" date="2021-04" db="EMBL/GenBank/DDBJ databases">
        <authorList>
            <person name="Podell S."/>
        </authorList>
    </citation>
    <scope>NUCLEOTIDE SEQUENCE</scope>
    <source>
        <strain evidence="3">Hildebrandi</strain>
    </source>
</reference>
<dbReference type="Proteomes" id="UP000693970">
    <property type="component" value="Unassembled WGS sequence"/>
</dbReference>
<name>A0A9K3M3L8_9STRA</name>
<comment type="caution">
    <text evidence="3">The sequence shown here is derived from an EMBL/GenBank/DDBJ whole genome shotgun (WGS) entry which is preliminary data.</text>
</comment>
<proteinExistence type="predicted"/>
<dbReference type="InterPro" id="IPR001623">
    <property type="entry name" value="DnaJ_domain"/>
</dbReference>
<organism evidence="3 4">
    <name type="scientific">Nitzschia inconspicua</name>
    <dbReference type="NCBI Taxonomy" id="303405"/>
    <lineage>
        <taxon>Eukaryota</taxon>
        <taxon>Sar</taxon>
        <taxon>Stramenopiles</taxon>
        <taxon>Ochrophyta</taxon>
        <taxon>Bacillariophyta</taxon>
        <taxon>Bacillariophyceae</taxon>
        <taxon>Bacillariophycidae</taxon>
        <taxon>Bacillariales</taxon>
        <taxon>Bacillariaceae</taxon>
        <taxon>Nitzschia</taxon>
    </lineage>
</organism>